<dbReference type="PROSITE" id="PS50812">
    <property type="entry name" value="PWWP"/>
    <property type="match status" value="1"/>
</dbReference>
<dbReference type="InterPro" id="IPR000313">
    <property type="entry name" value="PWWP_dom"/>
</dbReference>
<dbReference type="Pfam" id="PF00855">
    <property type="entry name" value="PWWP"/>
    <property type="match status" value="1"/>
</dbReference>
<keyword evidence="3" id="KW-0418">Kinase</keyword>
<dbReference type="CDD" id="cd05162">
    <property type="entry name" value="PWWP"/>
    <property type="match status" value="1"/>
</dbReference>
<reference evidence="3" key="1">
    <citation type="submission" date="2020-09" db="EMBL/GenBank/DDBJ databases">
        <title>Genome-Enabled Discovery of Anthraquinone Biosynthesis in Senna tora.</title>
        <authorList>
            <person name="Kang S.-H."/>
            <person name="Pandey R.P."/>
            <person name="Lee C.-M."/>
            <person name="Sim J.-S."/>
            <person name="Jeong J.-T."/>
            <person name="Choi B.-S."/>
            <person name="Jung M."/>
            <person name="Ginzburg D."/>
            <person name="Zhao K."/>
            <person name="Won S.Y."/>
            <person name="Oh T.-J."/>
            <person name="Yu Y."/>
            <person name="Kim N.-H."/>
            <person name="Lee O.R."/>
            <person name="Lee T.-H."/>
            <person name="Bashyal P."/>
            <person name="Kim T.-S."/>
            <person name="Lee W.-H."/>
            <person name="Kawkins C."/>
            <person name="Kim C.-K."/>
            <person name="Kim J.S."/>
            <person name="Ahn B.O."/>
            <person name="Rhee S.Y."/>
            <person name="Sohng J.K."/>
        </authorList>
    </citation>
    <scope>NUCLEOTIDE SEQUENCE</scope>
    <source>
        <tissue evidence="3">Leaf</tissue>
    </source>
</reference>
<keyword evidence="4" id="KW-1185">Reference proteome</keyword>
<comment type="caution">
    <text evidence="3">The sequence shown here is derived from an EMBL/GenBank/DDBJ whole genome shotgun (WGS) entry which is preliminary data.</text>
</comment>
<evidence type="ECO:0000313" key="4">
    <source>
        <dbReference type="Proteomes" id="UP000634136"/>
    </source>
</evidence>
<gene>
    <name evidence="3" type="ORF">G2W53_043601</name>
</gene>
<dbReference type="InterPro" id="IPR053063">
    <property type="entry name" value="PWWP_domain_containing_PDP"/>
</dbReference>
<dbReference type="SUPFAM" id="SSF63748">
    <property type="entry name" value="Tudor/PWWP/MBT"/>
    <property type="match status" value="1"/>
</dbReference>
<evidence type="ECO:0000313" key="3">
    <source>
        <dbReference type="EMBL" id="KAF7804490.1"/>
    </source>
</evidence>
<feature type="region of interest" description="Disordered" evidence="1">
    <location>
        <begin position="965"/>
        <end position="987"/>
    </location>
</feature>
<evidence type="ECO:0000256" key="1">
    <source>
        <dbReference type="SAM" id="MobiDB-lite"/>
    </source>
</evidence>
<dbReference type="PANTHER" id="PTHR42851:SF19">
    <property type="entry name" value="PWWP DOMAIN-CONTAINING PROTEIN 2-RELATED"/>
    <property type="match status" value="1"/>
</dbReference>
<dbReference type="GO" id="GO:0016301">
    <property type="term" value="F:kinase activity"/>
    <property type="evidence" value="ECO:0007669"/>
    <property type="project" value="UniProtKB-KW"/>
</dbReference>
<dbReference type="AlphaFoldDB" id="A0A834SHB2"/>
<proteinExistence type="predicted"/>
<feature type="domain" description="PWWP" evidence="2">
    <location>
        <begin position="335"/>
        <end position="396"/>
    </location>
</feature>
<protein>
    <submittedName>
        <fullName evidence="3">Serine/threonine-protein kinase ATM</fullName>
    </submittedName>
</protein>
<keyword evidence="3" id="KW-0808">Transferase</keyword>
<organism evidence="3 4">
    <name type="scientific">Senna tora</name>
    <dbReference type="NCBI Taxonomy" id="362788"/>
    <lineage>
        <taxon>Eukaryota</taxon>
        <taxon>Viridiplantae</taxon>
        <taxon>Streptophyta</taxon>
        <taxon>Embryophyta</taxon>
        <taxon>Tracheophyta</taxon>
        <taxon>Spermatophyta</taxon>
        <taxon>Magnoliopsida</taxon>
        <taxon>eudicotyledons</taxon>
        <taxon>Gunneridae</taxon>
        <taxon>Pentapetalae</taxon>
        <taxon>rosids</taxon>
        <taxon>fabids</taxon>
        <taxon>Fabales</taxon>
        <taxon>Fabaceae</taxon>
        <taxon>Caesalpinioideae</taxon>
        <taxon>Cassia clade</taxon>
        <taxon>Senna</taxon>
    </lineage>
</organism>
<dbReference type="Gene3D" id="2.30.30.140">
    <property type="match status" value="1"/>
</dbReference>
<dbReference type="SMART" id="SM00293">
    <property type="entry name" value="PWWP"/>
    <property type="match status" value="1"/>
</dbReference>
<dbReference type="PANTHER" id="PTHR42851">
    <property type="entry name" value="ALDOLASE-RELATED"/>
    <property type="match status" value="1"/>
</dbReference>
<dbReference type="OrthoDB" id="62853at2759"/>
<feature type="compositionally biased region" description="Basic and acidic residues" evidence="1">
    <location>
        <begin position="976"/>
        <end position="987"/>
    </location>
</feature>
<accession>A0A834SHB2</accession>
<name>A0A834SHB2_9FABA</name>
<dbReference type="EMBL" id="JAAIUW010000013">
    <property type="protein sequence ID" value="KAF7804490.1"/>
    <property type="molecule type" value="Genomic_DNA"/>
</dbReference>
<sequence>MAINSGQIDLNADAVMFDGDDETLEFKPLESAVHAGVSGTETLTETINDEVQVQNHKTCQVGDDGRGNGSAVLLFGSDVGGFDKNPACEVMIDGCAKEGFNFNQGTEVLDRSNVVGVGVGMGIVDGECHVNGSDFSDELVKKEDKKSMVERPNEAPVVHEGNNWIECEKEDKNGEGAFCNERGGTVEKCLDEKANQEAGIMMKLRGYEGDENEIKAANNIIYKHGLEDCRASGLPEFTCQLQDQIPDIEVKDVIYGDPISRNPPSELETSHSLKQPAFHAHGQVEVMHKQTKDVNITEAGPLKKVQNEFHDFNLVVDLDSYRNSQGVSSELNLCVSDLVWGKVRGHPWWPGQIFDPSAASKKAKKHHKTDSYLVAYFGDQTFAWNDSSKIKPFQMYFSQMEKQSNFENLHHAIDCALDEVSRRVEFGLSCPCIPEKVFKKLKTQMIINAGIRKQSSRRDGGDRFLNAISFEPMMLVSIVKSLAQSPLTKFDRLDFVIARAQLLAFYRAKGYSELPEFTVLDGLIKNDKDIIFTREKEQYDGQFYGHGGLKIHHGFSNKRKHITADSAQPRKKHKCSLNERLYIPNAEHVLERKADDKSISGTVCKKRKAAGDASNQYSHKSPSRKPIQLQYISIDEMWSQLCFAARDPIGEGHASAMLSFFSEFRNSIIRDDCASLELRMPLGQIHAGETQVRPMEAVVSVTSAMEPSQDSYLTDSIIGSNPKDHPLLKNEKEIEEFMPIKRGSPSFKPLEIEEEHSKLEEQLDKTSEAFCPTALILNFTDFDSVPSKTNLSKIFSRFGPLIESQTELLKKSSRARVVFKRRSDAESAFSSAGKYSIFGPSLLSYSLKTQPSMSNRKASSVTQGRPFAVLRFCSNMDYGGLLQCFTESTVPEAGVIGPPLPPAVGSQLAGSSHSSSLPEVTISQGARRRLFSQQLPQSKNPSNEKERVYIGRIVRERIEDYFGLSGRKTVGPTDLYKPHKENGPHGS</sequence>
<dbReference type="Proteomes" id="UP000634136">
    <property type="component" value="Unassembled WGS sequence"/>
</dbReference>
<evidence type="ECO:0000259" key="2">
    <source>
        <dbReference type="PROSITE" id="PS50812"/>
    </source>
</evidence>